<evidence type="ECO:0000313" key="1">
    <source>
        <dbReference type="EMBL" id="KAF2577317.1"/>
    </source>
</evidence>
<accession>A0A8S9J7Y8</accession>
<dbReference type="EMBL" id="QGKW02001660">
    <property type="protein sequence ID" value="KAF2577317.1"/>
    <property type="molecule type" value="Genomic_DNA"/>
</dbReference>
<reference evidence="1" key="1">
    <citation type="submission" date="2019-12" db="EMBL/GenBank/DDBJ databases">
        <title>Genome sequencing and annotation of Brassica cretica.</title>
        <authorList>
            <person name="Studholme D.J."/>
            <person name="Sarris P.F."/>
        </authorList>
    </citation>
    <scope>NUCLEOTIDE SEQUENCE</scope>
    <source>
        <strain evidence="1">PFS-001/15</strain>
        <tissue evidence="1">Leaf</tissue>
    </source>
</reference>
<dbReference type="AlphaFoldDB" id="A0A8S9J7Y8"/>
<proteinExistence type="predicted"/>
<sequence length="60" mass="6673">MPEGLQKELLRSARVCRGPSDVFLQAFLDEPSTEGGDMVGSEEQVEPEVLRVEPMDLQLL</sequence>
<comment type="caution">
    <text evidence="1">The sequence shown here is derived from an EMBL/GenBank/DDBJ whole genome shotgun (WGS) entry which is preliminary data.</text>
</comment>
<gene>
    <name evidence="1" type="ORF">F2Q68_00002621</name>
</gene>
<dbReference type="Proteomes" id="UP000712281">
    <property type="component" value="Unassembled WGS sequence"/>
</dbReference>
<protein>
    <submittedName>
        <fullName evidence="1">Uncharacterized protein</fullName>
    </submittedName>
</protein>
<organism evidence="1 2">
    <name type="scientific">Brassica cretica</name>
    <name type="common">Mustard</name>
    <dbReference type="NCBI Taxonomy" id="69181"/>
    <lineage>
        <taxon>Eukaryota</taxon>
        <taxon>Viridiplantae</taxon>
        <taxon>Streptophyta</taxon>
        <taxon>Embryophyta</taxon>
        <taxon>Tracheophyta</taxon>
        <taxon>Spermatophyta</taxon>
        <taxon>Magnoliopsida</taxon>
        <taxon>eudicotyledons</taxon>
        <taxon>Gunneridae</taxon>
        <taxon>Pentapetalae</taxon>
        <taxon>rosids</taxon>
        <taxon>malvids</taxon>
        <taxon>Brassicales</taxon>
        <taxon>Brassicaceae</taxon>
        <taxon>Brassiceae</taxon>
        <taxon>Brassica</taxon>
    </lineage>
</organism>
<evidence type="ECO:0000313" key="2">
    <source>
        <dbReference type="Proteomes" id="UP000712281"/>
    </source>
</evidence>
<name>A0A8S9J7Y8_BRACR</name>